<organism evidence="1 2">
    <name type="scientific">Goodea atripinnis</name>
    <dbReference type="NCBI Taxonomy" id="208336"/>
    <lineage>
        <taxon>Eukaryota</taxon>
        <taxon>Metazoa</taxon>
        <taxon>Chordata</taxon>
        <taxon>Craniata</taxon>
        <taxon>Vertebrata</taxon>
        <taxon>Euteleostomi</taxon>
        <taxon>Actinopterygii</taxon>
        <taxon>Neopterygii</taxon>
        <taxon>Teleostei</taxon>
        <taxon>Neoteleostei</taxon>
        <taxon>Acanthomorphata</taxon>
        <taxon>Ovalentaria</taxon>
        <taxon>Atherinomorphae</taxon>
        <taxon>Cyprinodontiformes</taxon>
        <taxon>Goodeidae</taxon>
        <taxon>Goodea</taxon>
    </lineage>
</organism>
<gene>
    <name evidence="1" type="ORF">GOODEAATRI_013839</name>
</gene>
<evidence type="ECO:0000313" key="2">
    <source>
        <dbReference type="Proteomes" id="UP001476798"/>
    </source>
</evidence>
<dbReference type="EMBL" id="JAHRIO010010943">
    <property type="protein sequence ID" value="MEQ2161853.1"/>
    <property type="molecule type" value="Genomic_DNA"/>
</dbReference>
<dbReference type="Proteomes" id="UP001476798">
    <property type="component" value="Unassembled WGS sequence"/>
</dbReference>
<dbReference type="Gene3D" id="3.10.20.90">
    <property type="entry name" value="Phosphatidylinositol 3-kinase Catalytic Subunit, Chain A, domain 1"/>
    <property type="match status" value="1"/>
</dbReference>
<keyword evidence="2" id="KW-1185">Reference proteome</keyword>
<proteinExistence type="predicted"/>
<protein>
    <recommendedName>
        <fullName evidence="3">Recombination activating protein 2</fullName>
    </recommendedName>
</protein>
<accession>A0ABV0MRY0</accession>
<comment type="caution">
    <text evidence="1">The sequence shown here is derived from an EMBL/GenBank/DDBJ whole genome shotgun (WGS) entry which is preliminary data.</text>
</comment>
<feature type="non-terminal residue" evidence="1">
    <location>
        <position position="1"/>
    </location>
</feature>
<sequence>DPCTISSQMELEEALRIHSRTKRSGLLLHVFPSIPEQPGMPCPGEDSSDLCAGQSRSSTPNSLIHVFVDLYWPCFMLELKGQTLYLKKLSPTPNITVLLAPCKPGLDRETEKQDSSLQRTHLHCSEYCGSMLYTTADALEVCSY</sequence>
<evidence type="ECO:0008006" key="3">
    <source>
        <dbReference type="Google" id="ProtNLM"/>
    </source>
</evidence>
<dbReference type="SUPFAM" id="SSF54277">
    <property type="entry name" value="CAD &amp; PB1 domains"/>
    <property type="match status" value="1"/>
</dbReference>
<reference evidence="1 2" key="1">
    <citation type="submission" date="2021-06" db="EMBL/GenBank/DDBJ databases">
        <authorList>
            <person name="Palmer J.M."/>
        </authorList>
    </citation>
    <scope>NUCLEOTIDE SEQUENCE [LARGE SCALE GENOMIC DNA]</scope>
    <source>
        <strain evidence="1 2">GA_2019</strain>
        <tissue evidence="1">Muscle</tissue>
    </source>
</reference>
<name>A0ABV0MRY0_9TELE</name>
<evidence type="ECO:0000313" key="1">
    <source>
        <dbReference type="EMBL" id="MEQ2161853.1"/>
    </source>
</evidence>